<protein>
    <submittedName>
        <fullName evidence="4">DUF4340 domain-containing protein</fullName>
    </submittedName>
</protein>
<dbReference type="RefSeq" id="WP_264328217.1">
    <property type="nucleotide sequence ID" value="NZ_JADEXQ010000193.1"/>
</dbReference>
<evidence type="ECO:0000313" key="4">
    <source>
        <dbReference type="EMBL" id="MBE9033413.1"/>
    </source>
</evidence>
<keyword evidence="5" id="KW-1185">Reference proteome</keyword>
<reference evidence="4" key="1">
    <citation type="submission" date="2020-10" db="EMBL/GenBank/DDBJ databases">
        <authorList>
            <person name="Castelo-Branco R."/>
            <person name="Eusebio N."/>
            <person name="Adriana R."/>
            <person name="Vieira A."/>
            <person name="Brugerolle De Fraissinette N."/>
            <person name="Rezende De Castro R."/>
            <person name="Schneider M.P."/>
            <person name="Vasconcelos V."/>
            <person name="Leao P.N."/>
        </authorList>
    </citation>
    <scope>NUCLEOTIDE SEQUENCE</scope>
    <source>
        <strain evidence="4">LEGE 11480</strain>
    </source>
</reference>
<comment type="caution">
    <text evidence="4">The sequence shown here is derived from an EMBL/GenBank/DDBJ whole genome shotgun (WGS) entry which is preliminary data.</text>
</comment>
<proteinExistence type="predicted"/>
<dbReference type="Proteomes" id="UP000625316">
    <property type="component" value="Unassembled WGS sequence"/>
</dbReference>
<name>A0A928VTG0_9CYAN</name>
<evidence type="ECO:0000256" key="2">
    <source>
        <dbReference type="SAM" id="SignalP"/>
    </source>
</evidence>
<sequence>MKLQRTSFALLLSAAVLAGGVALYETQKNSDSATSNVDQAASQKVFDFAADAITFLTIENLAVKPPDVDVPVVSLKQDAGKWQLSAPLKVPANESTVFFLTNLLTTAQRDRTLDVSRDRAAEFGLDQPTAKITITLADQKRHQLVLGKPSFDRTFLYAQIDPDANAEKLSVSLVSPQFANAVKRELKEWQAAPPTGAPSDDATSPSPSPSAPADDSAAAPPQPSAASTPSKSEKKADSASDAPVKTPDQPAKTEGDDPSAPSLPAAKSEKVENESPQAAPMASPTADPSPQTPSS</sequence>
<dbReference type="InterPro" id="IPR025641">
    <property type="entry name" value="DUF4340"/>
</dbReference>
<dbReference type="AlphaFoldDB" id="A0A928VTG0"/>
<evidence type="ECO:0000256" key="1">
    <source>
        <dbReference type="SAM" id="MobiDB-lite"/>
    </source>
</evidence>
<organism evidence="4 5">
    <name type="scientific">Romeriopsis navalis LEGE 11480</name>
    <dbReference type="NCBI Taxonomy" id="2777977"/>
    <lineage>
        <taxon>Bacteria</taxon>
        <taxon>Bacillati</taxon>
        <taxon>Cyanobacteriota</taxon>
        <taxon>Cyanophyceae</taxon>
        <taxon>Leptolyngbyales</taxon>
        <taxon>Leptolyngbyaceae</taxon>
        <taxon>Romeriopsis</taxon>
        <taxon>Romeriopsis navalis</taxon>
    </lineage>
</organism>
<feature type="chain" id="PRO_5037182214" evidence="2">
    <location>
        <begin position="19"/>
        <end position="295"/>
    </location>
</feature>
<feature type="region of interest" description="Disordered" evidence="1">
    <location>
        <begin position="190"/>
        <end position="295"/>
    </location>
</feature>
<feature type="compositionally biased region" description="Polar residues" evidence="1">
    <location>
        <begin position="286"/>
        <end position="295"/>
    </location>
</feature>
<evidence type="ECO:0000259" key="3">
    <source>
        <dbReference type="Pfam" id="PF14238"/>
    </source>
</evidence>
<evidence type="ECO:0000313" key="5">
    <source>
        <dbReference type="Proteomes" id="UP000625316"/>
    </source>
</evidence>
<dbReference type="Pfam" id="PF14238">
    <property type="entry name" value="DUF4340"/>
    <property type="match status" value="1"/>
</dbReference>
<feature type="compositionally biased region" description="Low complexity" evidence="1">
    <location>
        <begin position="197"/>
        <end position="230"/>
    </location>
</feature>
<keyword evidence="2" id="KW-0732">Signal</keyword>
<gene>
    <name evidence="4" type="ORF">IQ266_27155</name>
</gene>
<dbReference type="EMBL" id="JADEXQ010000193">
    <property type="protein sequence ID" value="MBE9033413.1"/>
    <property type="molecule type" value="Genomic_DNA"/>
</dbReference>
<feature type="signal peptide" evidence="2">
    <location>
        <begin position="1"/>
        <end position="18"/>
    </location>
</feature>
<feature type="domain" description="DUF4340" evidence="3">
    <location>
        <begin position="82"/>
        <end position="190"/>
    </location>
</feature>
<accession>A0A928VTG0</accession>